<comment type="subcellular location">
    <subcellularLocation>
        <location evidence="2">Secreted</location>
    </subcellularLocation>
</comment>
<dbReference type="Pfam" id="PF08548">
    <property type="entry name" value="Peptidase_M10_C"/>
    <property type="match status" value="1"/>
</dbReference>
<dbReference type="InterPro" id="IPR001343">
    <property type="entry name" value="Hemolysn_Ca-bd"/>
</dbReference>
<evidence type="ECO:0000256" key="1">
    <source>
        <dbReference type="ARBA" id="ARBA00001913"/>
    </source>
</evidence>
<evidence type="ECO:0000256" key="3">
    <source>
        <dbReference type="ARBA" id="ARBA00022525"/>
    </source>
</evidence>
<gene>
    <name evidence="7" type="ORF">ALP16_03128</name>
</gene>
<dbReference type="InterPro" id="IPR013858">
    <property type="entry name" value="Peptidase_M10B_C"/>
</dbReference>
<comment type="caution">
    <text evidence="7">The sequence shown here is derived from an EMBL/GenBank/DDBJ whole genome shotgun (WGS) entry which is preliminary data.</text>
</comment>
<dbReference type="GO" id="GO:0005615">
    <property type="term" value="C:extracellular space"/>
    <property type="evidence" value="ECO:0007669"/>
    <property type="project" value="InterPro"/>
</dbReference>
<dbReference type="Proteomes" id="UP000272703">
    <property type="component" value="Unassembled WGS sequence"/>
</dbReference>
<organism evidence="7 8">
    <name type="scientific">Pseudomonas savastanoi</name>
    <name type="common">Pseudomonas syringae pv. savastanoi</name>
    <dbReference type="NCBI Taxonomy" id="29438"/>
    <lineage>
        <taxon>Bacteria</taxon>
        <taxon>Pseudomonadati</taxon>
        <taxon>Pseudomonadota</taxon>
        <taxon>Gammaproteobacteria</taxon>
        <taxon>Pseudomonadales</taxon>
        <taxon>Pseudomonadaceae</taxon>
        <taxon>Pseudomonas</taxon>
    </lineage>
</organism>
<keyword evidence="3" id="KW-0964">Secreted</keyword>
<dbReference type="InterPro" id="IPR018511">
    <property type="entry name" value="Hemolysin-typ_Ca-bd_CS"/>
</dbReference>
<evidence type="ECO:0000313" key="8">
    <source>
        <dbReference type="Proteomes" id="UP000272703"/>
    </source>
</evidence>
<evidence type="ECO:0000313" key="7">
    <source>
        <dbReference type="EMBL" id="RMV24444.1"/>
    </source>
</evidence>
<dbReference type="PRINTS" id="PR00313">
    <property type="entry name" value="CABNDNGRPT"/>
</dbReference>
<dbReference type="Gene3D" id="2.150.10.10">
    <property type="entry name" value="Serralysin-like metalloprotease, C-terminal"/>
    <property type="match status" value="1"/>
</dbReference>
<protein>
    <recommendedName>
        <fullName evidence="6">Peptidase M10 serralysin C-terminal domain-containing protein</fullName>
    </recommendedName>
</protein>
<comment type="cofactor">
    <cofactor evidence="1">
        <name>Ca(2+)</name>
        <dbReference type="ChEBI" id="CHEBI:29108"/>
    </cofactor>
</comment>
<accession>A0A3M6B0F3</accession>
<evidence type="ECO:0000259" key="6">
    <source>
        <dbReference type="Pfam" id="PF08548"/>
    </source>
</evidence>
<keyword evidence="5" id="KW-0106">Calcium</keyword>
<proteinExistence type="predicted"/>
<dbReference type="GO" id="GO:0005509">
    <property type="term" value="F:calcium ion binding"/>
    <property type="evidence" value="ECO:0007669"/>
    <property type="project" value="InterPro"/>
</dbReference>
<sequence>MNSTNLVFTAPTVEGTAGKDVITGSAMSEVIYGLAGNDRIDGGRGSDVIIGGAGADLLIGGDDPNLSVYGRNGINDADVFRYTAATDSYRTDSQGFVDLIARFADNNDKIDVSALGYTGFGDGTGTTLKMAYNADLDRTYLKDVEPDAEGHRFEIALTGDWTQDLGNNDMIFAPAAEVSLVGVASAATQSTDMV</sequence>
<dbReference type="Pfam" id="PF00353">
    <property type="entry name" value="HemolysinCabind"/>
    <property type="match status" value="2"/>
</dbReference>
<dbReference type="SUPFAM" id="SSF51120">
    <property type="entry name" value="beta-Roll"/>
    <property type="match status" value="1"/>
</dbReference>
<evidence type="ECO:0000256" key="2">
    <source>
        <dbReference type="ARBA" id="ARBA00004613"/>
    </source>
</evidence>
<dbReference type="EMBL" id="RBUN01000027">
    <property type="protein sequence ID" value="RMV24444.1"/>
    <property type="molecule type" value="Genomic_DNA"/>
</dbReference>
<dbReference type="PROSITE" id="PS00330">
    <property type="entry name" value="HEMOLYSIN_CALCIUM"/>
    <property type="match status" value="1"/>
</dbReference>
<dbReference type="InterPro" id="IPR011049">
    <property type="entry name" value="Serralysin-like_metalloprot_C"/>
</dbReference>
<dbReference type="AlphaFoldDB" id="A0A3M6B0F3"/>
<keyword evidence="4" id="KW-0677">Repeat</keyword>
<name>A0A3M6B0F3_PSESS</name>
<reference evidence="7 8" key="1">
    <citation type="submission" date="2018-08" db="EMBL/GenBank/DDBJ databases">
        <title>Recombination of ecologically and evolutionarily significant loci maintains genetic cohesion in the Pseudomonas syringae species complex.</title>
        <authorList>
            <person name="Dillon M."/>
            <person name="Thakur S."/>
            <person name="Almeida R.N.D."/>
            <person name="Weir B.S."/>
            <person name="Guttman D.S."/>
        </authorList>
    </citation>
    <scope>NUCLEOTIDE SEQUENCE [LARGE SCALE GENOMIC DNA]</scope>
    <source>
        <strain evidence="7 8">ICMP 11897</strain>
    </source>
</reference>
<feature type="domain" description="Peptidase M10 serralysin C-terminal" evidence="6">
    <location>
        <begin position="27"/>
        <end position="171"/>
    </location>
</feature>
<evidence type="ECO:0000256" key="4">
    <source>
        <dbReference type="ARBA" id="ARBA00022737"/>
    </source>
</evidence>
<evidence type="ECO:0000256" key="5">
    <source>
        <dbReference type="ARBA" id="ARBA00022837"/>
    </source>
</evidence>